<gene>
    <name evidence="2" type="ORF">ElyMa_000534700</name>
</gene>
<dbReference type="SMART" id="SM00186">
    <property type="entry name" value="FBG"/>
    <property type="match status" value="1"/>
</dbReference>
<comment type="caution">
    <text evidence="2">The sequence shown here is derived from an EMBL/GenBank/DDBJ whole genome shotgun (WGS) entry which is preliminary data.</text>
</comment>
<dbReference type="Gene3D" id="4.10.530.10">
    <property type="entry name" value="Gamma-fibrinogen Carboxyl Terminal Fragment, domain 2"/>
    <property type="match status" value="1"/>
</dbReference>
<accession>A0AAV4FZF6</accession>
<dbReference type="InterPro" id="IPR002181">
    <property type="entry name" value="Fibrinogen_a/b/g_C_dom"/>
</dbReference>
<feature type="domain" description="Fibrinogen C-terminal" evidence="1">
    <location>
        <begin position="1"/>
        <end position="116"/>
    </location>
</feature>
<feature type="non-terminal residue" evidence="2">
    <location>
        <position position="290"/>
    </location>
</feature>
<dbReference type="EMBL" id="BMAT01001026">
    <property type="protein sequence ID" value="GFR78474.1"/>
    <property type="molecule type" value="Genomic_DNA"/>
</dbReference>
<dbReference type="Proteomes" id="UP000762676">
    <property type="component" value="Unassembled WGS sequence"/>
</dbReference>
<dbReference type="PANTHER" id="PTHR19143">
    <property type="entry name" value="FIBRINOGEN/TENASCIN/ANGIOPOEITIN"/>
    <property type="match status" value="1"/>
</dbReference>
<dbReference type="InterPro" id="IPR036056">
    <property type="entry name" value="Fibrinogen-like_C"/>
</dbReference>
<keyword evidence="3" id="KW-1185">Reference proteome</keyword>
<name>A0AAV4FZF6_9GAST</name>
<protein>
    <submittedName>
        <fullName evidence="2">Tenascin</fullName>
    </submittedName>
</protein>
<organism evidence="2 3">
    <name type="scientific">Elysia marginata</name>
    <dbReference type="NCBI Taxonomy" id="1093978"/>
    <lineage>
        <taxon>Eukaryota</taxon>
        <taxon>Metazoa</taxon>
        <taxon>Spiralia</taxon>
        <taxon>Lophotrochozoa</taxon>
        <taxon>Mollusca</taxon>
        <taxon>Gastropoda</taxon>
        <taxon>Heterobranchia</taxon>
        <taxon>Euthyneura</taxon>
        <taxon>Panpulmonata</taxon>
        <taxon>Sacoglossa</taxon>
        <taxon>Placobranchoidea</taxon>
        <taxon>Plakobranchidae</taxon>
        <taxon>Elysia</taxon>
    </lineage>
</organism>
<evidence type="ECO:0000313" key="2">
    <source>
        <dbReference type="EMBL" id="GFR78474.1"/>
    </source>
</evidence>
<dbReference type="SUPFAM" id="SSF56496">
    <property type="entry name" value="Fibrinogen C-terminal domain-like"/>
    <property type="match status" value="2"/>
</dbReference>
<evidence type="ECO:0000259" key="1">
    <source>
        <dbReference type="PROSITE" id="PS51406"/>
    </source>
</evidence>
<reference evidence="2 3" key="1">
    <citation type="journal article" date="2021" name="Elife">
        <title>Chloroplast acquisition without the gene transfer in kleptoplastic sea slugs, Plakobranchus ocellatus.</title>
        <authorList>
            <person name="Maeda T."/>
            <person name="Takahashi S."/>
            <person name="Yoshida T."/>
            <person name="Shimamura S."/>
            <person name="Takaki Y."/>
            <person name="Nagai Y."/>
            <person name="Toyoda A."/>
            <person name="Suzuki Y."/>
            <person name="Arimoto A."/>
            <person name="Ishii H."/>
            <person name="Satoh N."/>
            <person name="Nishiyama T."/>
            <person name="Hasebe M."/>
            <person name="Maruyama T."/>
            <person name="Minagawa J."/>
            <person name="Obokata J."/>
            <person name="Shigenobu S."/>
        </authorList>
    </citation>
    <scope>NUCLEOTIDE SEQUENCE [LARGE SCALE GENOMIC DNA]</scope>
</reference>
<sequence length="290" mass="33150">MRSTDGKEYYVQYESFIVQDEKMNYRLLVEGYSGTTGDLPNRGMLYHNAMNFSTHDRDQDKIANFNCAALEGGGWWYKDCGAANLNKPWGTGDGKGMYWNTGPSTLRLDFTEMKIRVKLPSEPITVCERGMNELTNEPYVLLELDTLGKQIRCDAQTDGGGWIVIQRRTNADVDFNKTWNEYRDGFGDLRGNFWLGNDAISKVTAGPDIYELRVDMHTTDGDDYYVQYERFTVQDEKMNYRLFVEGYSGTTGDLPNRGMLYHNAMNFSTHDRDQDKIANFNCASLEGGGW</sequence>
<feature type="domain" description="Fibrinogen C-terminal" evidence="1">
    <location>
        <begin position="118"/>
        <end position="290"/>
    </location>
</feature>
<dbReference type="PANTHER" id="PTHR19143:SF459">
    <property type="entry name" value="FIBRINOGEN C-TERMINAL DOMAIN-CONTAINING PROTEIN"/>
    <property type="match status" value="1"/>
</dbReference>
<proteinExistence type="predicted"/>
<dbReference type="AlphaFoldDB" id="A0AAV4FZF6"/>
<dbReference type="InterPro" id="IPR050373">
    <property type="entry name" value="Fibrinogen_C-term_domain"/>
</dbReference>
<dbReference type="GO" id="GO:0005615">
    <property type="term" value="C:extracellular space"/>
    <property type="evidence" value="ECO:0007669"/>
    <property type="project" value="TreeGrafter"/>
</dbReference>
<dbReference type="PROSITE" id="PS51406">
    <property type="entry name" value="FIBRINOGEN_C_2"/>
    <property type="match status" value="2"/>
</dbReference>
<dbReference type="InterPro" id="IPR014716">
    <property type="entry name" value="Fibrinogen_a/b/g_C_1"/>
</dbReference>
<dbReference type="Pfam" id="PF00147">
    <property type="entry name" value="Fibrinogen_C"/>
    <property type="match status" value="2"/>
</dbReference>
<evidence type="ECO:0000313" key="3">
    <source>
        <dbReference type="Proteomes" id="UP000762676"/>
    </source>
</evidence>
<dbReference type="Gene3D" id="3.90.215.10">
    <property type="entry name" value="Gamma Fibrinogen, chain A, domain 1"/>
    <property type="match status" value="2"/>
</dbReference>